<feature type="transmembrane region" description="Helical" evidence="1">
    <location>
        <begin position="59"/>
        <end position="80"/>
    </location>
</feature>
<evidence type="ECO:0000313" key="3">
    <source>
        <dbReference type="Proteomes" id="UP000275321"/>
    </source>
</evidence>
<proteinExistence type="predicted"/>
<feature type="transmembrane region" description="Helical" evidence="1">
    <location>
        <begin position="6"/>
        <end position="27"/>
    </location>
</feature>
<dbReference type="Proteomes" id="UP000275321">
    <property type="component" value="Unassembled WGS sequence"/>
</dbReference>
<comment type="caution">
    <text evidence="2">The sequence shown here is derived from an EMBL/GenBank/DDBJ whole genome shotgun (WGS) entry which is preliminary data.</text>
</comment>
<gene>
    <name evidence="2" type="ORF">EGK68_23830</name>
</gene>
<accession>A0A427KEZ5</accession>
<dbReference type="AlphaFoldDB" id="A0A427KEZ5"/>
<reference evidence="2 3" key="1">
    <citation type="submission" date="2018-10" db="EMBL/GenBank/DDBJ databases">
        <title>Transmission dynamics of multidrug resistant bacteria on intensive care unit surfaces.</title>
        <authorList>
            <person name="D'Souza A.W."/>
            <person name="Potter R.F."/>
            <person name="Wallace M."/>
            <person name="Shupe A."/>
            <person name="Patel S."/>
            <person name="Sun S."/>
            <person name="Gul D."/>
            <person name="Kwon J.H."/>
            <person name="Andleeb S."/>
            <person name="Burnham C.-A.D."/>
            <person name="Dantas G."/>
        </authorList>
    </citation>
    <scope>NUCLEOTIDE SEQUENCE [LARGE SCALE GENOMIC DNA]</scope>
    <source>
        <strain evidence="2 3">EC_073</strain>
    </source>
</reference>
<evidence type="ECO:0000313" key="2">
    <source>
        <dbReference type="EMBL" id="RSB25679.1"/>
    </source>
</evidence>
<evidence type="ECO:0000256" key="1">
    <source>
        <dbReference type="SAM" id="Phobius"/>
    </source>
</evidence>
<keyword evidence="1" id="KW-0812">Transmembrane</keyword>
<dbReference type="EMBL" id="RHWT01000052">
    <property type="protein sequence ID" value="RSB25679.1"/>
    <property type="molecule type" value="Genomic_DNA"/>
</dbReference>
<keyword evidence="1" id="KW-0472">Membrane</keyword>
<sequence length="81" mass="9140">MDWSILSILILFGALVVTVVIMCWHVINNVKEILHIRRLKTRRGRKYTDGAWGAHQSSLITLLVAEIMVAMAISTLIVLIL</sequence>
<protein>
    <submittedName>
        <fullName evidence="2">Uncharacterized protein</fullName>
    </submittedName>
</protein>
<name>A0A427KEZ5_ENTCL</name>
<keyword evidence="1" id="KW-1133">Transmembrane helix</keyword>
<organism evidence="2 3">
    <name type="scientific">Enterobacter cloacae</name>
    <dbReference type="NCBI Taxonomy" id="550"/>
    <lineage>
        <taxon>Bacteria</taxon>
        <taxon>Pseudomonadati</taxon>
        <taxon>Pseudomonadota</taxon>
        <taxon>Gammaproteobacteria</taxon>
        <taxon>Enterobacterales</taxon>
        <taxon>Enterobacteriaceae</taxon>
        <taxon>Enterobacter</taxon>
        <taxon>Enterobacter cloacae complex</taxon>
    </lineage>
</organism>